<evidence type="ECO:0000256" key="3">
    <source>
        <dbReference type="ARBA" id="ARBA00004406"/>
    </source>
</evidence>
<dbReference type="SUPFAM" id="SSF48264">
    <property type="entry name" value="Cytochrome P450"/>
    <property type="match status" value="2"/>
</dbReference>
<evidence type="ECO:0000256" key="2">
    <source>
        <dbReference type="ARBA" id="ARBA00004174"/>
    </source>
</evidence>
<evidence type="ECO:0000256" key="5">
    <source>
        <dbReference type="ARBA" id="ARBA00022617"/>
    </source>
</evidence>
<reference evidence="13" key="1">
    <citation type="submission" date="2015-11" db="EMBL/GenBank/DDBJ databases">
        <title>De novo transcriptome assembly of four potential Pierce s Disease insect vectors from Arizona vineyards.</title>
        <authorList>
            <person name="Tassone E.E."/>
        </authorList>
    </citation>
    <scope>NUCLEOTIDE SEQUENCE</scope>
</reference>
<evidence type="ECO:0000256" key="4">
    <source>
        <dbReference type="ARBA" id="ARBA00010617"/>
    </source>
</evidence>
<keyword evidence="7" id="KW-0256">Endoplasmic reticulum</keyword>
<feature type="non-terminal residue" evidence="13">
    <location>
        <position position="1"/>
    </location>
</feature>
<sequence length="191" mass="22388">KAVFPMIQRVYHNTKGHAAVGLYMFRKPALLVRDLDLVKEVLIREFSSFHDNPFQLDENLNTYLCKNLFLQRGQSWKTHRQQVSPAFSLSKMKAVFPMIQRVYHNTKGHAAVGLYMFRKPALLVRDLDLVKEVLIREFSSFHDNPFQLDENLNTYLCKNLFLQRGQSWKTHRQQVSPAFSLSKMKAVFPMI</sequence>
<keyword evidence="11" id="KW-0503">Monooxygenase</keyword>
<keyword evidence="10" id="KW-0408">Iron</keyword>
<dbReference type="GO" id="GO:0005506">
    <property type="term" value="F:iron ion binding"/>
    <property type="evidence" value="ECO:0007669"/>
    <property type="project" value="InterPro"/>
</dbReference>
<dbReference type="GO" id="GO:0004497">
    <property type="term" value="F:monooxygenase activity"/>
    <property type="evidence" value="ECO:0007669"/>
    <property type="project" value="UniProtKB-KW"/>
</dbReference>
<feature type="non-terminal residue" evidence="13">
    <location>
        <position position="191"/>
    </location>
</feature>
<accession>A0A1B6LWC3</accession>
<keyword evidence="12" id="KW-0472">Membrane</keyword>
<keyword evidence="5" id="KW-0349">Heme</keyword>
<gene>
    <name evidence="13" type="ORF">g.2838</name>
</gene>
<comment type="similarity">
    <text evidence="4">Belongs to the cytochrome P450 family.</text>
</comment>
<dbReference type="PANTHER" id="PTHR24292:SF54">
    <property type="entry name" value="CYP9F3-RELATED"/>
    <property type="match status" value="1"/>
</dbReference>
<organism evidence="13">
    <name type="scientific">Graphocephala atropunctata</name>
    <dbReference type="NCBI Taxonomy" id="36148"/>
    <lineage>
        <taxon>Eukaryota</taxon>
        <taxon>Metazoa</taxon>
        <taxon>Ecdysozoa</taxon>
        <taxon>Arthropoda</taxon>
        <taxon>Hexapoda</taxon>
        <taxon>Insecta</taxon>
        <taxon>Pterygota</taxon>
        <taxon>Neoptera</taxon>
        <taxon>Paraneoptera</taxon>
        <taxon>Hemiptera</taxon>
        <taxon>Auchenorrhyncha</taxon>
        <taxon>Membracoidea</taxon>
        <taxon>Cicadellidae</taxon>
        <taxon>Cicadellinae</taxon>
        <taxon>Cicadellini</taxon>
        <taxon>Graphocephala</taxon>
    </lineage>
</organism>
<evidence type="ECO:0000256" key="9">
    <source>
        <dbReference type="ARBA" id="ARBA00023002"/>
    </source>
</evidence>
<evidence type="ECO:0000256" key="7">
    <source>
        <dbReference type="ARBA" id="ARBA00022824"/>
    </source>
</evidence>
<keyword evidence="8" id="KW-0492">Microsome</keyword>
<dbReference type="Pfam" id="PF00067">
    <property type="entry name" value="p450"/>
    <property type="match status" value="2"/>
</dbReference>
<protein>
    <recommendedName>
        <fullName evidence="14">Cytochrome P450</fullName>
    </recommendedName>
</protein>
<comment type="subcellular location">
    <subcellularLocation>
        <location evidence="3">Endoplasmic reticulum membrane</location>
        <topology evidence="3">Peripheral membrane protein</topology>
    </subcellularLocation>
    <subcellularLocation>
        <location evidence="2">Microsome membrane</location>
        <topology evidence="2">Peripheral membrane protein</topology>
    </subcellularLocation>
</comment>
<evidence type="ECO:0000256" key="1">
    <source>
        <dbReference type="ARBA" id="ARBA00001971"/>
    </source>
</evidence>
<keyword evidence="9" id="KW-0560">Oxidoreductase</keyword>
<proteinExistence type="inferred from homology"/>
<dbReference type="InterPro" id="IPR036396">
    <property type="entry name" value="Cyt_P450_sf"/>
</dbReference>
<dbReference type="GO" id="GO:0005789">
    <property type="term" value="C:endoplasmic reticulum membrane"/>
    <property type="evidence" value="ECO:0007669"/>
    <property type="project" value="UniProtKB-SubCell"/>
</dbReference>
<dbReference type="GO" id="GO:0016705">
    <property type="term" value="F:oxidoreductase activity, acting on paired donors, with incorporation or reduction of molecular oxygen"/>
    <property type="evidence" value="ECO:0007669"/>
    <property type="project" value="InterPro"/>
</dbReference>
<evidence type="ECO:0000256" key="11">
    <source>
        <dbReference type="ARBA" id="ARBA00023033"/>
    </source>
</evidence>
<evidence type="ECO:0000256" key="10">
    <source>
        <dbReference type="ARBA" id="ARBA00023004"/>
    </source>
</evidence>
<dbReference type="InterPro" id="IPR050476">
    <property type="entry name" value="Insect_CytP450_Detox"/>
</dbReference>
<dbReference type="EMBL" id="GEBQ01012029">
    <property type="protein sequence ID" value="JAT27948.1"/>
    <property type="molecule type" value="Transcribed_RNA"/>
</dbReference>
<dbReference type="PANTHER" id="PTHR24292">
    <property type="entry name" value="CYTOCHROME P450"/>
    <property type="match status" value="1"/>
</dbReference>
<dbReference type="Gene3D" id="1.10.630.10">
    <property type="entry name" value="Cytochrome P450"/>
    <property type="match status" value="2"/>
</dbReference>
<name>A0A1B6LWC3_9HEMI</name>
<evidence type="ECO:0000256" key="8">
    <source>
        <dbReference type="ARBA" id="ARBA00022848"/>
    </source>
</evidence>
<dbReference type="InterPro" id="IPR001128">
    <property type="entry name" value="Cyt_P450"/>
</dbReference>
<comment type="cofactor">
    <cofactor evidence="1">
        <name>heme</name>
        <dbReference type="ChEBI" id="CHEBI:30413"/>
    </cofactor>
</comment>
<evidence type="ECO:0000313" key="13">
    <source>
        <dbReference type="EMBL" id="JAT27948.1"/>
    </source>
</evidence>
<dbReference type="GO" id="GO:0020037">
    <property type="term" value="F:heme binding"/>
    <property type="evidence" value="ECO:0007669"/>
    <property type="project" value="InterPro"/>
</dbReference>
<dbReference type="AlphaFoldDB" id="A0A1B6LWC3"/>
<evidence type="ECO:0000256" key="6">
    <source>
        <dbReference type="ARBA" id="ARBA00022723"/>
    </source>
</evidence>
<evidence type="ECO:0000256" key="12">
    <source>
        <dbReference type="ARBA" id="ARBA00023136"/>
    </source>
</evidence>
<keyword evidence="6" id="KW-0479">Metal-binding</keyword>
<evidence type="ECO:0008006" key="14">
    <source>
        <dbReference type="Google" id="ProtNLM"/>
    </source>
</evidence>